<comment type="caution">
    <text evidence="1">The sequence shown here is derived from an EMBL/GenBank/DDBJ whole genome shotgun (WGS) entry which is preliminary data.</text>
</comment>
<evidence type="ECO:0000313" key="1">
    <source>
        <dbReference type="EMBL" id="MFC6274492.1"/>
    </source>
</evidence>
<sequence>MYAVLIILLLIAVAAAGQLYVSNREAFRKRSKHLATRRKYDDDSNGRLI</sequence>
<proteinExistence type="predicted"/>
<dbReference type="RefSeq" id="WP_164510961.1">
    <property type="nucleotide sequence ID" value="NZ_JBHSSJ010000002.1"/>
</dbReference>
<organism evidence="1 2">
    <name type="scientific">Levilactobacillus tangyuanensis</name>
    <dbReference type="NCBI Taxonomy" id="2486021"/>
    <lineage>
        <taxon>Bacteria</taxon>
        <taxon>Bacillati</taxon>
        <taxon>Bacillota</taxon>
        <taxon>Bacilli</taxon>
        <taxon>Lactobacillales</taxon>
        <taxon>Lactobacillaceae</taxon>
        <taxon>Levilactobacillus</taxon>
    </lineage>
</organism>
<accession>A0ABW1TMZ4</accession>
<dbReference type="Proteomes" id="UP001596191">
    <property type="component" value="Unassembled WGS sequence"/>
</dbReference>
<reference evidence="2" key="1">
    <citation type="journal article" date="2019" name="Int. J. Syst. Evol. Microbiol.">
        <title>The Global Catalogue of Microorganisms (GCM) 10K type strain sequencing project: providing services to taxonomists for standard genome sequencing and annotation.</title>
        <authorList>
            <consortium name="The Broad Institute Genomics Platform"/>
            <consortium name="The Broad Institute Genome Sequencing Center for Infectious Disease"/>
            <person name="Wu L."/>
            <person name="Ma J."/>
        </authorList>
    </citation>
    <scope>NUCLEOTIDE SEQUENCE [LARGE SCALE GENOMIC DNA]</scope>
    <source>
        <strain evidence="2">CCM 8907</strain>
    </source>
</reference>
<dbReference type="EMBL" id="JBHSSJ010000002">
    <property type="protein sequence ID" value="MFC6274492.1"/>
    <property type="molecule type" value="Genomic_DNA"/>
</dbReference>
<gene>
    <name evidence="1" type="ORF">ACFQET_03070</name>
</gene>
<protein>
    <submittedName>
        <fullName evidence="1">Uncharacterized protein</fullName>
    </submittedName>
</protein>
<name>A0ABW1TMZ4_9LACO</name>
<evidence type="ECO:0000313" key="2">
    <source>
        <dbReference type="Proteomes" id="UP001596191"/>
    </source>
</evidence>
<keyword evidence="2" id="KW-1185">Reference proteome</keyword>